<dbReference type="SMART" id="SM00136">
    <property type="entry name" value="LamNT"/>
    <property type="match status" value="1"/>
</dbReference>
<name>A0A8C4Q6H7_EPTBU</name>
<feature type="chain" id="PRO_5034300300" evidence="11">
    <location>
        <begin position="19"/>
        <end position="907"/>
    </location>
</feature>
<dbReference type="InterPro" id="IPR008211">
    <property type="entry name" value="Laminin_N"/>
</dbReference>
<dbReference type="Proteomes" id="UP000694388">
    <property type="component" value="Unplaced"/>
</dbReference>
<dbReference type="PROSITE" id="PS51117">
    <property type="entry name" value="LAMININ_NTER"/>
    <property type="match status" value="1"/>
</dbReference>
<feature type="disulfide bond" evidence="10">
    <location>
        <begin position="443"/>
        <end position="455"/>
    </location>
</feature>
<dbReference type="Pfam" id="PF00053">
    <property type="entry name" value="EGF_laminin"/>
    <property type="match status" value="8"/>
</dbReference>
<protein>
    <submittedName>
        <fullName evidence="14">Uncharacterized protein</fullName>
    </submittedName>
</protein>
<dbReference type="InterPro" id="IPR050440">
    <property type="entry name" value="Laminin/Netrin_ECM"/>
</dbReference>
<dbReference type="FunFam" id="2.10.25.10:FF:000388">
    <property type="entry name" value="Laminin subunit alpha"/>
    <property type="match status" value="1"/>
</dbReference>
<dbReference type="FunFam" id="2.10.25.10:FF:000082">
    <property type="entry name" value="Laminin subunit alpha 1"/>
    <property type="match status" value="1"/>
</dbReference>
<dbReference type="FunFam" id="2.10.25.10:FF:000034">
    <property type="entry name" value="Laminin subunit alpha 3"/>
    <property type="match status" value="1"/>
</dbReference>
<dbReference type="Ensembl" id="ENSEBUT00000011345.1">
    <property type="protein sequence ID" value="ENSEBUP00000010791.1"/>
    <property type="gene ID" value="ENSEBUG00000006932.1"/>
</dbReference>
<feature type="disulfide bond" evidence="10">
    <location>
        <begin position="488"/>
        <end position="500"/>
    </location>
</feature>
<feature type="disulfide bond" evidence="10">
    <location>
        <begin position="397"/>
        <end position="409"/>
    </location>
</feature>
<feature type="disulfide bond" evidence="10">
    <location>
        <begin position="463"/>
        <end position="472"/>
    </location>
</feature>
<feature type="disulfide bond" evidence="10">
    <location>
        <begin position="554"/>
        <end position="563"/>
    </location>
</feature>
<feature type="domain" description="Laminin EGF-like" evidence="12">
    <location>
        <begin position="629"/>
        <end position="681"/>
    </location>
</feature>
<dbReference type="Pfam" id="PF00055">
    <property type="entry name" value="Laminin_N"/>
    <property type="match status" value="1"/>
</dbReference>
<dbReference type="InterPro" id="IPR002049">
    <property type="entry name" value="LE_dom"/>
</dbReference>
<dbReference type="PROSITE" id="PS01248">
    <property type="entry name" value="EGF_LAM_1"/>
    <property type="match status" value="3"/>
</dbReference>
<feature type="disulfide bond" evidence="10">
    <location>
        <begin position="535"/>
        <end position="552"/>
    </location>
</feature>
<feature type="disulfide bond" evidence="10">
    <location>
        <begin position="353"/>
        <end position="362"/>
    </location>
</feature>
<dbReference type="SMART" id="SM00181">
    <property type="entry name" value="EGF"/>
    <property type="match status" value="5"/>
</dbReference>
<keyword evidence="7 10" id="KW-1015">Disulfide bond</keyword>
<keyword evidence="5" id="KW-0677">Repeat</keyword>
<dbReference type="GO" id="GO:0009888">
    <property type="term" value="P:tissue development"/>
    <property type="evidence" value="ECO:0007669"/>
    <property type="project" value="TreeGrafter"/>
</dbReference>
<reference evidence="14" key="2">
    <citation type="submission" date="2025-09" db="UniProtKB">
        <authorList>
            <consortium name="Ensembl"/>
        </authorList>
    </citation>
    <scope>IDENTIFICATION</scope>
</reference>
<dbReference type="GO" id="GO:0071711">
    <property type="term" value="P:basement membrane organization"/>
    <property type="evidence" value="ECO:0007669"/>
    <property type="project" value="UniProtKB-ARBA"/>
</dbReference>
<evidence type="ECO:0000259" key="12">
    <source>
        <dbReference type="PROSITE" id="PS50027"/>
    </source>
</evidence>
<evidence type="ECO:0000259" key="13">
    <source>
        <dbReference type="PROSITE" id="PS51117"/>
    </source>
</evidence>
<evidence type="ECO:0000256" key="3">
    <source>
        <dbReference type="ARBA" id="ARBA00022530"/>
    </source>
</evidence>
<dbReference type="FunFam" id="2.10.25.10:FF:000090">
    <property type="entry name" value="laminin subunit alpha"/>
    <property type="match status" value="1"/>
</dbReference>
<feature type="domain" description="Laminin EGF-like" evidence="12">
    <location>
        <begin position="682"/>
        <end position="724"/>
    </location>
</feature>
<evidence type="ECO:0000256" key="5">
    <source>
        <dbReference type="ARBA" id="ARBA00022737"/>
    </source>
</evidence>
<keyword evidence="15" id="KW-1185">Reference proteome</keyword>
<evidence type="ECO:0000313" key="15">
    <source>
        <dbReference type="Proteomes" id="UP000694388"/>
    </source>
</evidence>
<feature type="disulfide bond" evidence="10">
    <location>
        <begin position="652"/>
        <end position="661"/>
    </location>
</feature>
<evidence type="ECO:0000256" key="10">
    <source>
        <dbReference type="PROSITE-ProRule" id="PRU00460"/>
    </source>
</evidence>
<feature type="disulfide bond" evidence="10">
    <location>
        <begin position="399"/>
        <end position="416"/>
    </location>
</feature>
<feature type="signal peptide" evidence="11">
    <location>
        <begin position="1"/>
        <end position="18"/>
    </location>
</feature>
<keyword evidence="8" id="KW-0325">Glycoprotein</keyword>
<dbReference type="GO" id="GO:0009887">
    <property type="term" value="P:animal organ morphogenesis"/>
    <property type="evidence" value="ECO:0007669"/>
    <property type="project" value="TreeGrafter"/>
</dbReference>
<evidence type="ECO:0000256" key="9">
    <source>
        <dbReference type="ARBA" id="ARBA00023292"/>
    </source>
</evidence>
<feature type="disulfide bond" evidence="10">
    <location>
        <begin position="684"/>
        <end position="701"/>
    </location>
</feature>
<evidence type="ECO:0000313" key="14">
    <source>
        <dbReference type="Ensembl" id="ENSEBUP00000010791.1"/>
    </source>
</evidence>
<feature type="domain" description="Laminin EGF-like" evidence="12">
    <location>
        <begin position="443"/>
        <end position="487"/>
    </location>
</feature>
<feature type="domain" description="Laminin EGF-like" evidence="12">
    <location>
        <begin position="488"/>
        <end position="532"/>
    </location>
</feature>
<dbReference type="AlphaFoldDB" id="A0A8C4Q6H7"/>
<dbReference type="GeneTree" id="ENSGT00940000156537"/>
<dbReference type="PRINTS" id="PR00011">
    <property type="entry name" value="EGFLAMININ"/>
</dbReference>
<feature type="domain" description="Laminin EGF-like" evidence="12">
    <location>
        <begin position="397"/>
        <end position="442"/>
    </location>
</feature>
<feature type="disulfide bond" evidence="10">
    <location>
        <begin position="418"/>
        <end position="427"/>
    </location>
</feature>
<evidence type="ECO:0000256" key="4">
    <source>
        <dbReference type="ARBA" id="ARBA00022729"/>
    </source>
</evidence>
<keyword evidence="9 10" id="KW-0424">Laminin EGF-like domain</keyword>
<keyword evidence="2" id="KW-0964">Secreted</keyword>
<feature type="disulfide bond" evidence="10">
    <location>
        <begin position="533"/>
        <end position="545"/>
    </location>
</feature>
<dbReference type="SMART" id="SM00180">
    <property type="entry name" value="EGF_Lam"/>
    <property type="match status" value="9"/>
</dbReference>
<dbReference type="FunFam" id="2.10.25.10:FF:000209">
    <property type="entry name" value="Laminin subunit alpha 5"/>
    <property type="match status" value="1"/>
</dbReference>
<dbReference type="GO" id="GO:0005604">
    <property type="term" value="C:basement membrane"/>
    <property type="evidence" value="ECO:0007669"/>
    <property type="project" value="UniProtKB-SubCell"/>
</dbReference>
<dbReference type="GO" id="GO:0006950">
    <property type="term" value="P:response to stress"/>
    <property type="evidence" value="ECO:0007669"/>
    <property type="project" value="UniProtKB-ARBA"/>
</dbReference>
<keyword evidence="3" id="KW-0272">Extracellular matrix</keyword>
<dbReference type="PROSITE" id="PS00022">
    <property type="entry name" value="EGF_1"/>
    <property type="match status" value="1"/>
</dbReference>
<feature type="disulfide bond" evidence="10">
    <location>
        <begin position="703"/>
        <end position="712"/>
    </location>
</feature>
<dbReference type="GO" id="GO:0005201">
    <property type="term" value="F:extracellular matrix structural constituent"/>
    <property type="evidence" value="ECO:0007669"/>
    <property type="project" value="TreeGrafter"/>
</dbReference>
<feature type="disulfide bond" evidence="10">
    <location>
        <begin position="508"/>
        <end position="517"/>
    </location>
</feature>
<feature type="disulfide bond" evidence="10">
    <location>
        <begin position="682"/>
        <end position="694"/>
    </location>
</feature>
<accession>A0A8C4Q6H7</accession>
<evidence type="ECO:0000256" key="7">
    <source>
        <dbReference type="ARBA" id="ARBA00023157"/>
    </source>
</evidence>
<feature type="domain" description="Laminin EGF-like" evidence="12">
    <location>
        <begin position="533"/>
        <end position="583"/>
    </location>
</feature>
<dbReference type="Gene3D" id="2.60.120.260">
    <property type="entry name" value="Galactose-binding domain-like"/>
    <property type="match status" value="1"/>
</dbReference>
<comment type="subcellular location">
    <subcellularLocation>
        <location evidence="1">Secreted</location>
        <location evidence="1">Extracellular space</location>
        <location evidence="1">Extracellular matrix</location>
        <location evidence="1">Basement membrane</location>
    </subcellularLocation>
</comment>
<evidence type="ECO:0000256" key="11">
    <source>
        <dbReference type="SAM" id="SignalP"/>
    </source>
</evidence>
<evidence type="ECO:0000256" key="2">
    <source>
        <dbReference type="ARBA" id="ARBA00022525"/>
    </source>
</evidence>
<sequence length="907" mass="98974">MVPVIPLLFCLLLPAAWASARVEEEKQDKLGFMNLAAGASVTASATCGVDEKGHSRPDLYCRVGGAVHDAERLTLQGQVCEVCEAGSTELSYPATSVTDGTDRGWQSPPLSLGSKYETVNLSLAFGQLFRVAKVSIWFGLAPRPRRWVIERSTDFGKTFSPWQFFAGSSKECVEYFGVPRSPLSQQGNEVICNTEYSNALLENNLVVVSLLRSWKMESTSNQLPLELRMFTQATDLRLRFLAMDTLPGHKEGKHERDPAIKRYYYYSVKEIAVLGSCECHDHASSCTALDRDDPFKFHCSCSHQTEGMNCERCKPGFYRQRASPTAPNVCTPCQCHGPGTNGSCFAESGNCICRTGFEGKSCEHCAHGYRGFPDCQMRSQKHVETWQHTEQHPNTKCSCAGVGSLAGKCDPETGRCRCHVGFTGEHCDKCANGYFNFPLCQLCQCSPSGTTSQVCDQAGKCLCRSEVTGSQCDQCRSGYYTFPYCNVCDCDQVGAIGSVCGSGGQCECRQSVDGRRCDRCAAGHFSFPNCWRCECSQEGSISLECDSQSGECLCRSGVTGHRCDRCIAGLFGFPSCQTHTCDPAGSLSTDHDNMDTCRCRTNVLGQTCSSCKPLFWNLQWENPTGCQSCHCNTNGTIGGYAECNQFTGQCLCKPGVTGRTCDQCLPGYYSSHGASYFGCQSCNCDAGGSVDLSCDAVTGACTCRPGVTGLKCNKLQPGFFLPGPQNWRYEAEAAVGPKGHQLRIENSMTGFTGTGYVTLERLQVQAIWKVEVGFGKVSLFSVVLRCMTQNANPVLGKITLSPVNHPGSNQSHEVQILGGADDDWRSVSPSAEPFLLTPGEWELSIETTHLVLDSVLLLPSLQDLAGTPVFSRPFVQPCLLHPPANISTHLYDSHNWPNNIQLKIRFN</sequence>
<dbReference type="FunFam" id="2.10.25.10:FF:000011">
    <property type="entry name" value="Cadherin EGF LAG seven-pass G-type receptor"/>
    <property type="match status" value="1"/>
</dbReference>
<organism evidence="14 15">
    <name type="scientific">Eptatretus burgeri</name>
    <name type="common">Inshore hagfish</name>
    <dbReference type="NCBI Taxonomy" id="7764"/>
    <lineage>
        <taxon>Eukaryota</taxon>
        <taxon>Metazoa</taxon>
        <taxon>Chordata</taxon>
        <taxon>Craniata</taxon>
        <taxon>Vertebrata</taxon>
        <taxon>Cyclostomata</taxon>
        <taxon>Myxini</taxon>
        <taxon>Myxiniformes</taxon>
        <taxon>Myxinidae</taxon>
        <taxon>Eptatretinae</taxon>
        <taxon>Eptatretus</taxon>
    </lineage>
</organism>
<keyword evidence="4 11" id="KW-0732">Signal</keyword>
<dbReference type="PANTHER" id="PTHR10574">
    <property type="entry name" value="NETRIN/LAMININ-RELATED"/>
    <property type="match status" value="1"/>
</dbReference>
<evidence type="ECO:0000256" key="6">
    <source>
        <dbReference type="ARBA" id="ARBA00022869"/>
    </source>
</evidence>
<dbReference type="InterPro" id="IPR000742">
    <property type="entry name" value="EGF"/>
</dbReference>
<comment type="caution">
    <text evidence="10">Lacks conserved residue(s) required for the propagation of feature annotation.</text>
</comment>
<proteinExistence type="predicted"/>
<evidence type="ECO:0000256" key="1">
    <source>
        <dbReference type="ARBA" id="ARBA00004302"/>
    </source>
</evidence>
<evidence type="ECO:0000256" key="8">
    <source>
        <dbReference type="ARBA" id="ARBA00023180"/>
    </source>
</evidence>
<feature type="domain" description="Laminin EGF-like" evidence="12">
    <location>
        <begin position="333"/>
        <end position="377"/>
    </location>
</feature>
<reference evidence="14" key="1">
    <citation type="submission" date="2025-08" db="UniProtKB">
        <authorList>
            <consortium name="Ensembl"/>
        </authorList>
    </citation>
    <scope>IDENTIFICATION</scope>
</reference>
<dbReference type="GO" id="GO:0007411">
    <property type="term" value="P:axon guidance"/>
    <property type="evidence" value="ECO:0007669"/>
    <property type="project" value="TreeGrafter"/>
</dbReference>
<dbReference type="PANTHER" id="PTHR10574:SF406">
    <property type="entry name" value="LAMININ SUBUNIT ALPHA 5"/>
    <property type="match status" value="1"/>
</dbReference>
<dbReference type="Gene3D" id="2.10.25.10">
    <property type="entry name" value="Laminin"/>
    <property type="match status" value="9"/>
</dbReference>
<dbReference type="CDD" id="cd00055">
    <property type="entry name" value="EGF_Lam"/>
    <property type="match status" value="9"/>
</dbReference>
<dbReference type="PROSITE" id="PS50027">
    <property type="entry name" value="EGF_LAM_2"/>
    <property type="match status" value="7"/>
</dbReference>
<dbReference type="SUPFAM" id="SSF57196">
    <property type="entry name" value="EGF/Laminin"/>
    <property type="match status" value="8"/>
</dbReference>
<keyword evidence="6" id="KW-0084">Basement membrane</keyword>
<feature type="domain" description="Laminin N-terminal" evidence="13">
    <location>
        <begin position="24"/>
        <end position="276"/>
    </location>
</feature>